<feature type="transmembrane region" description="Helical" evidence="1">
    <location>
        <begin position="89"/>
        <end position="112"/>
    </location>
</feature>
<reference evidence="3" key="1">
    <citation type="submission" date="2022-11" db="UniProtKB">
        <authorList>
            <consortium name="WormBaseParasite"/>
        </authorList>
    </citation>
    <scope>IDENTIFICATION</scope>
</reference>
<keyword evidence="1" id="KW-0472">Membrane</keyword>
<evidence type="ECO:0000256" key="1">
    <source>
        <dbReference type="SAM" id="Phobius"/>
    </source>
</evidence>
<accession>A0A914CTI0</accession>
<proteinExistence type="predicted"/>
<keyword evidence="1" id="KW-1133">Transmembrane helix</keyword>
<organism evidence="2 3">
    <name type="scientific">Acrobeloides nanus</name>
    <dbReference type="NCBI Taxonomy" id="290746"/>
    <lineage>
        <taxon>Eukaryota</taxon>
        <taxon>Metazoa</taxon>
        <taxon>Ecdysozoa</taxon>
        <taxon>Nematoda</taxon>
        <taxon>Chromadorea</taxon>
        <taxon>Rhabditida</taxon>
        <taxon>Tylenchina</taxon>
        <taxon>Cephalobomorpha</taxon>
        <taxon>Cephaloboidea</taxon>
        <taxon>Cephalobidae</taxon>
        <taxon>Acrobeloides</taxon>
    </lineage>
</organism>
<feature type="transmembrane region" description="Helical" evidence="1">
    <location>
        <begin position="45"/>
        <end position="69"/>
    </location>
</feature>
<keyword evidence="2" id="KW-1185">Reference proteome</keyword>
<feature type="transmembrane region" description="Helical" evidence="1">
    <location>
        <begin position="14"/>
        <end position="38"/>
    </location>
</feature>
<sequence>MQLFAVMKSWQGELIATSLFMIIFFHVIWIVTFTFVVYGGIKKKAWAFIPFLILFGLVTGIICMYIFYICIGSIYETIRKPDLVDETTGLIFILVTPALLLIWIYSIVLRAFNYVVDSNRAQVYKVVPTKEAV</sequence>
<dbReference type="AlphaFoldDB" id="A0A914CTI0"/>
<evidence type="ECO:0000313" key="2">
    <source>
        <dbReference type="Proteomes" id="UP000887540"/>
    </source>
</evidence>
<protein>
    <submittedName>
        <fullName evidence="3">Transmembrane protein 18</fullName>
    </submittedName>
</protein>
<dbReference type="Proteomes" id="UP000887540">
    <property type="component" value="Unplaced"/>
</dbReference>
<evidence type="ECO:0000313" key="3">
    <source>
        <dbReference type="WBParaSite" id="ACRNAN_scaffold14424.g22432.t1"/>
    </source>
</evidence>
<keyword evidence="1" id="KW-0812">Transmembrane</keyword>
<dbReference type="WBParaSite" id="ACRNAN_scaffold14424.g22432.t1">
    <property type="protein sequence ID" value="ACRNAN_scaffold14424.g22432.t1"/>
    <property type="gene ID" value="ACRNAN_scaffold14424.g22432"/>
</dbReference>
<name>A0A914CTI0_9BILA</name>